<keyword evidence="2" id="KW-0235">DNA replication</keyword>
<protein>
    <recommendedName>
        <fullName evidence="1">DNA-directed DNA polymerase</fullName>
        <ecNumber evidence="1">2.7.7.7</ecNumber>
    </recommendedName>
</protein>
<sequence length="539" mass="58127">MVATISPSSEITSSWAHLVAELRASAPATGAPLPVAVELSEVAGKPVLSVVSLVGLSSATTAVVPRDGYEELAGLDQDRRIRWVAEDLTATATALARNGVHLRNGFCATLAAKVLTGYHRISDAAPVSDLPERYHNLMWALATSGHTVGLHRLVELDSAAALTAGDLNASGLPWSADEHERILNAELGVPTGQDLHPNLARADRELAACFGGARFRWRTEIGEAFDGDGIAVRGSRLRDVEHLDHPAVPAFREWRRLDLLAHNYGRAWSARWVREGRWYPHFRPGGAVTGRWSAEGGGLQLPPPLRQCVRARPGRVLVVADIAQLDPRVLAALSSDQGLLSAAAGGDLYARVGAELGLSRQSAKEVVIRVLNGGRSSEDRRALALLRRRYPAAMSFLDESARQARTGEAVRTRLGRTMPMPESGEVRATVRAVRRTAEQHALLARVSRQARNFPVQATATELCAAMLASLRMLLRGRDISLVTVQHDEFVVEAAEDQVHEAQEVLRQALVLGSTWVLGPHAVELPLAIGSGPDWASAKP</sequence>
<evidence type="ECO:0000256" key="2">
    <source>
        <dbReference type="ARBA" id="ARBA00022705"/>
    </source>
</evidence>
<evidence type="ECO:0000313" key="5">
    <source>
        <dbReference type="EMBL" id="MBP2471153.1"/>
    </source>
</evidence>
<evidence type="ECO:0000256" key="3">
    <source>
        <dbReference type="ARBA" id="ARBA00049244"/>
    </source>
</evidence>
<dbReference type="EC" id="2.7.7.7" evidence="1"/>
<dbReference type="InterPro" id="IPR001098">
    <property type="entry name" value="DNA-dir_DNA_pol_A_palm_dom"/>
</dbReference>
<evidence type="ECO:0000313" key="6">
    <source>
        <dbReference type="Proteomes" id="UP001519363"/>
    </source>
</evidence>
<dbReference type="SMART" id="SM00482">
    <property type="entry name" value="POLAc"/>
    <property type="match status" value="1"/>
</dbReference>
<gene>
    <name evidence="5" type="ORF">JOF53_000025</name>
</gene>
<proteinExistence type="predicted"/>
<dbReference type="Gene3D" id="3.30.70.370">
    <property type="match status" value="1"/>
</dbReference>
<reference evidence="5 6" key="1">
    <citation type="submission" date="2021-03" db="EMBL/GenBank/DDBJ databases">
        <title>Sequencing the genomes of 1000 actinobacteria strains.</title>
        <authorList>
            <person name="Klenk H.-P."/>
        </authorList>
    </citation>
    <scope>NUCLEOTIDE SEQUENCE [LARGE SCALE GENOMIC DNA]</scope>
    <source>
        <strain evidence="5 6">DSM 44580</strain>
    </source>
</reference>
<dbReference type="Proteomes" id="UP001519363">
    <property type="component" value="Unassembled WGS sequence"/>
</dbReference>
<evidence type="ECO:0000256" key="1">
    <source>
        <dbReference type="ARBA" id="ARBA00012417"/>
    </source>
</evidence>
<dbReference type="Gene3D" id="1.10.150.20">
    <property type="entry name" value="5' to 3' exonuclease, C-terminal subdomain"/>
    <property type="match status" value="1"/>
</dbReference>
<dbReference type="PANTHER" id="PTHR10133">
    <property type="entry name" value="DNA POLYMERASE I"/>
    <property type="match status" value="1"/>
</dbReference>
<dbReference type="RefSeq" id="WP_086784751.1">
    <property type="nucleotide sequence ID" value="NZ_JAGIOO010000001.1"/>
</dbReference>
<organism evidence="5 6">
    <name type="scientific">Crossiella equi</name>
    <dbReference type="NCBI Taxonomy" id="130796"/>
    <lineage>
        <taxon>Bacteria</taxon>
        <taxon>Bacillati</taxon>
        <taxon>Actinomycetota</taxon>
        <taxon>Actinomycetes</taxon>
        <taxon>Pseudonocardiales</taxon>
        <taxon>Pseudonocardiaceae</taxon>
        <taxon>Crossiella</taxon>
    </lineage>
</organism>
<comment type="caution">
    <text evidence="5">The sequence shown here is derived from an EMBL/GenBank/DDBJ whole genome shotgun (WGS) entry which is preliminary data.</text>
</comment>
<evidence type="ECO:0000259" key="4">
    <source>
        <dbReference type="SMART" id="SM00482"/>
    </source>
</evidence>
<dbReference type="PANTHER" id="PTHR10133:SF27">
    <property type="entry name" value="DNA POLYMERASE NU"/>
    <property type="match status" value="1"/>
</dbReference>
<keyword evidence="5" id="KW-0548">Nucleotidyltransferase</keyword>
<comment type="catalytic activity">
    <reaction evidence="3">
        <text>DNA(n) + a 2'-deoxyribonucleoside 5'-triphosphate = DNA(n+1) + diphosphate</text>
        <dbReference type="Rhea" id="RHEA:22508"/>
        <dbReference type="Rhea" id="RHEA-COMP:17339"/>
        <dbReference type="Rhea" id="RHEA-COMP:17340"/>
        <dbReference type="ChEBI" id="CHEBI:33019"/>
        <dbReference type="ChEBI" id="CHEBI:61560"/>
        <dbReference type="ChEBI" id="CHEBI:173112"/>
        <dbReference type="EC" id="2.7.7.7"/>
    </reaction>
</comment>
<accession>A0ABS5A3J6</accession>
<dbReference type="SUPFAM" id="SSF56672">
    <property type="entry name" value="DNA/RNA polymerases"/>
    <property type="match status" value="1"/>
</dbReference>
<keyword evidence="5" id="KW-0808">Transferase</keyword>
<feature type="domain" description="DNA-directed DNA polymerase family A palm" evidence="4">
    <location>
        <begin position="305"/>
        <end position="497"/>
    </location>
</feature>
<dbReference type="InterPro" id="IPR002298">
    <property type="entry name" value="DNA_polymerase_A"/>
</dbReference>
<dbReference type="EMBL" id="JAGIOO010000001">
    <property type="protein sequence ID" value="MBP2471153.1"/>
    <property type="molecule type" value="Genomic_DNA"/>
</dbReference>
<dbReference type="InterPro" id="IPR043502">
    <property type="entry name" value="DNA/RNA_pol_sf"/>
</dbReference>
<dbReference type="GO" id="GO:0003887">
    <property type="term" value="F:DNA-directed DNA polymerase activity"/>
    <property type="evidence" value="ECO:0007669"/>
    <property type="project" value="UniProtKB-EC"/>
</dbReference>
<keyword evidence="6" id="KW-1185">Reference proteome</keyword>
<name>A0ABS5A3J6_9PSEU</name>
<dbReference type="Pfam" id="PF00476">
    <property type="entry name" value="DNA_pol_A"/>
    <property type="match status" value="1"/>
</dbReference>